<keyword evidence="3" id="KW-1185">Reference proteome</keyword>
<evidence type="ECO:0000313" key="3">
    <source>
        <dbReference type="Proteomes" id="UP000199391"/>
    </source>
</evidence>
<dbReference type="RefSeq" id="WP_143133265.1">
    <property type="nucleotide sequence ID" value="NZ_FPBO01000023.1"/>
</dbReference>
<sequence>MAMSRLSVTITAPIVLISVLAIGLTVFLNVGKLDRTLAELEESRLRYTVNALRQNLETGLDLGLPVRSLGNAQAAIDFEASQDPDIVSIVVRDEAGQPVFHTSRPAADGRGADADPDSIKVGATLSNNLGAEVGAIELRYSRRGHDEFIAGISAHLLLAALVATAVSILLTLVVTRQWVRRIGRTLGSIEHALDDNAPAVEKPDRHAAALAEEVKHSAGKAMDELDRARRAVGGAP</sequence>
<feature type="transmembrane region" description="Helical" evidence="1">
    <location>
        <begin position="148"/>
        <end position="174"/>
    </location>
</feature>
<proteinExistence type="predicted"/>
<keyword evidence="1" id="KW-0812">Transmembrane</keyword>
<dbReference type="Proteomes" id="UP000199391">
    <property type="component" value="Unassembled WGS sequence"/>
</dbReference>
<evidence type="ECO:0008006" key="4">
    <source>
        <dbReference type="Google" id="ProtNLM"/>
    </source>
</evidence>
<evidence type="ECO:0000313" key="2">
    <source>
        <dbReference type="EMBL" id="SFV04645.1"/>
    </source>
</evidence>
<dbReference type="STRING" id="1035707.SAMN05216552_102323"/>
<keyword evidence="1" id="KW-1133">Transmembrane helix</keyword>
<organism evidence="2 3">
    <name type="scientific">Pseudoduganella namucuonensis</name>
    <dbReference type="NCBI Taxonomy" id="1035707"/>
    <lineage>
        <taxon>Bacteria</taxon>
        <taxon>Pseudomonadati</taxon>
        <taxon>Pseudomonadota</taxon>
        <taxon>Betaproteobacteria</taxon>
        <taxon>Burkholderiales</taxon>
        <taxon>Oxalobacteraceae</taxon>
        <taxon>Telluria group</taxon>
        <taxon>Pseudoduganella</taxon>
    </lineage>
</organism>
<dbReference type="AlphaFoldDB" id="A0A1I7L4S2"/>
<dbReference type="OrthoDB" id="8752587at2"/>
<evidence type="ECO:0000256" key="1">
    <source>
        <dbReference type="SAM" id="Phobius"/>
    </source>
</evidence>
<protein>
    <recommendedName>
        <fullName evidence="4">HAMP domain-containing protein</fullName>
    </recommendedName>
</protein>
<dbReference type="EMBL" id="FPBO01000023">
    <property type="protein sequence ID" value="SFV04645.1"/>
    <property type="molecule type" value="Genomic_DNA"/>
</dbReference>
<keyword evidence="1" id="KW-0472">Membrane</keyword>
<reference evidence="3" key="1">
    <citation type="submission" date="2016-10" db="EMBL/GenBank/DDBJ databases">
        <authorList>
            <person name="Varghese N."/>
            <person name="Submissions S."/>
        </authorList>
    </citation>
    <scope>NUCLEOTIDE SEQUENCE [LARGE SCALE GENOMIC DNA]</scope>
    <source>
        <strain evidence="3">CGMCC 1.11014</strain>
    </source>
</reference>
<accession>A0A1I7L4S2</accession>
<gene>
    <name evidence="2" type="ORF">SAMN05216552_102323</name>
</gene>
<name>A0A1I7L4S2_9BURK</name>